<evidence type="ECO:0000256" key="1">
    <source>
        <dbReference type="SAM" id="MobiDB-lite"/>
    </source>
</evidence>
<keyword evidence="2" id="KW-1133">Transmembrane helix</keyword>
<feature type="compositionally biased region" description="Basic residues" evidence="1">
    <location>
        <begin position="534"/>
        <end position="555"/>
    </location>
</feature>
<feature type="transmembrane region" description="Helical" evidence="2">
    <location>
        <begin position="184"/>
        <end position="207"/>
    </location>
</feature>
<evidence type="ECO:0000259" key="3">
    <source>
        <dbReference type="Pfam" id="PF04536"/>
    </source>
</evidence>
<keyword evidence="5" id="KW-1185">Reference proteome</keyword>
<evidence type="ECO:0000313" key="4">
    <source>
        <dbReference type="EMBL" id="WBM79576.1"/>
    </source>
</evidence>
<dbReference type="Pfam" id="PF04536">
    <property type="entry name" value="TPM_phosphatase"/>
    <property type="match status" value="1"/>
</dbReference>
<dbReference type="Proteomes" id="UP001212421">
    <property type="component" value="Chromosome"/>
</dbReference>
<feature type="region of interest" description="Disordered" evidence="1">
    <location>
        <begin position="445"/>
        <end position="640"/>
    </location>
</feature>
<keyword evidence="2" id="KW-0472">Membrane</keyword>
<sequence length="640" mass="67067">MRSRRLLFLGFVLAVVGLGAGPGIPVYAEDPPSFGSSHIVDTVGALGSRTGEVTAALDRLYAETRTDLFVAYVDSFSGVADRQQWADQTADENGLGTNDVLLAVATSDRQYQLSVAQNSTLTDAQLLEVETVAIEPALRVNDWAGAAIGAANGFAATIGGQPVPVPSLTPGTANPRGGGSGGGLLTVILVALVAFIAIVVGAIVFFARRGRRTVAAVPGAPTGPAALSTEELSRRAATALVQTDDAVTSSEQELGFALAQYGQEATEAFRTALDSAKAALRAAFTLQQKLDDAVPDTEEQRRDWFLAILDGCEQANTTLDDQAADFAALRQLEKNAPAAAASATSTADAGESRIAAAAARLTELAGRYTPAALGTVADNADQARERIAFARTALSEAGKRIESDPPGAAVGIRAAEESIDQAGLLLDAVDRLGTDLSAAADRISATLAEPAGGSRGGSRTPRRPRRRHRRHRTRRRRGLRPARRRTDQPARACSAGSRRPTRAWMPRCRGCGTLQPRRNAPRPRSTRPCSPHTARSRRRRISSRHAAARSARRRAPGSPRPGGCSPRPTGSAPPTRSPPSPRRSAPAHSPRSRPPWRERMSTVSRALRAAVPAAVPVSESAAGTAAGPAQARSAPFSAAS</sequence>
<reference evidence="4 5" key="1">
    <citation type="submission" date="2021-05" db="EMBL/GenBank/DDBJ databases">
        <authorList>
            <person name="Kumar R."/>
            <person name="Kumar A."/>
            <person name="Mukhia S."/>
        </authorList>
    </citation>
    <scope>NUCLEOTIDE SEQUENCE [LARGE SCALE GENOMIC DNA]</scope>
    <source>
        <strain evidence="4 5">ERMR7:08</strain>
    </source>
</reference>
<evidence type="ECO:0000256" key="2">
    <source>
        <dbReference type="SAM" id="Phobius"/>
    </source>
</evidence>
<feature type="compositionally biased region" description="Low complexity" evidence="1">
    <location>
        <begin position="561"/>
        <end position="574"/>
    </location>
</feature>
<keyword evidence="2" id="KW-0812">Transmembrane</keyword>
<dbReference type="InterPro" id="IPR007621">
    <property type="entry name" value="TPM_dom"/>
</dbReference>
<dbReference type="Gene3D" id="3.10.310.50">
    <property type="match status" value="1"/>
</dbReference>
<organism evidence="4 5">
    <name type="scientific">Cryobacterium breve</name>
    <dbReference type="NCBI Taxonomy" id="1259258"/>
    <lineage>
        <taxon>Bacteria</taxon>
        <taxon>Bacillati</taxon>
        <taxon>Actinomycetota</taxon>
        <taxon>Actinomycetes</taxon>
        <taxon>Micrococcales</taxon>
        <taxon>Microbacteriaceae</taxon>
        <taxon>Cryobacterium</taxon>
    </lineage>
</organism>
<gene>
    <name evidence="4" type="ORF">KIV56_14855</name>
</gene>
<dbReference type="EMBL" id="CP075584">
    <property type="protein sequence ID" value="WBM79576.1"/>
    <property type="molecule type" value="Genomic_DNA"/>
</dbReference>
<feature type="domain" description="TPM" evidence="3">
    <location>
        <begin position="40"/>
        <end position="155"/>
    </location>
</feature>
<proteinExistence type="predicted"/>
<feature type="compositionally biased region" description="Basic residues" evidence="1">
    <location>
        <begin position="460"/>
        <end position="483"/>
    </location>
</feature>
<protein>
    <submittedName>
        <fullName evidence="4">TPM domain-containing protein</fullName>
    </submittedName>
</protein>
<name>A0ABY7NAP7_9MICO</name>
<accession>A0ABY7NAP7</accession>
<evidence type="ECO:0000313" key="5">
    <source>
        <dbReference type="Proteomes" id="UP001212421"/>
    </source>
</evidence>
<feature type="compositionally biased region" description="Low complexity" evidence="1">
    <location>
        <begin position="603"/>
        <end position="640"/>
    </location>
</feature>
<dbReference type="RefSeq" id="WP_281534165.1">
    <property type="nucleotide sequence ID" value="NZ_CP075584.1"/>
</dbReference>